<proteinExistence type="predicted"/>
<reference evidence="2 3" key="1">
    <citation type="submission" date="2015-11" db="EMBL/GenBank/DDBJ databases">
        <title>Genomic analysis of 38 Legionella species identifies large and diverse effector repertoires.</title>
        <authorList>
            <person name="Burstein D."/>
            <person name="Amaro F."/>
            <person name="Zusman T."/>
            <person name="Lifshitz Z."/>
            <person name="Cohen O."/>
            <person name="Gilbert J.A."/>
            <person name="Pupko T."/>
            <person name="Shuman H.A."/>
            <person name="Segal G."/>
        </authorList>
    </citation>
    <scope>NUCLEOTIDE SEQUENCE [LARGE SCALE GENOMIC DNA]</scope>
    <source>
        <strain evidence="2 3">ORW</strain>
    </source>
</reference>
<dbReference type="GO" id="GO:0016818">
    <property type="term" value="F:hydrolase activity, acting on acid anhydrides, in phosphorus-containing anhydrides"/>
    <property type="evidence" value="ECO:0007669"/>
    <property type="project" value="InterPro"/>
</dbReference>
<keyword evidence="2" id="KW-0347">Helicase</keyword>
<dbReference type="GO" id="GO:0005524">
    <property type="term" value="F:ATP binding"/>
    <property type="evidence" value="ECO:0007669"/>
    <property type="project" value="InterPro"/>
</dbReference>
<dbReference type="RefSeq" id="WP_014845123.1">
    <property type="nucleotide sequence ID" value="NZ_LNXW01000006.1"/>
</dbReference>
<dbReference type="PATRIC" id="fig|28084.5.peg.191"/>
<dbReference type="GeneID" id="93294255"/>
<dbReference type="SUPFAM" id="SSF52540">
    <property type="entry name" value="P-loop containing nucleoside triphosphate hydrolases"/>
    <property type="match status" value="1"/>
</dbReference>
<feature type="domain" description="Helicase ATP-binding" evidence="1">
    <location>
        <begin position="49"/>
        <end position="309"/>
    </location>
</feature>
<sequence>MALDFSKLSTGQTVDTVLKPREIFSALPNKKPNKFHYPRDVQSQVWSKWFDRKEERNLVIKMNTGGGKTVVGLLILKSCLNEKKGPVVYIVPDNFLVEQVLSEAKDLGLNAVDNPENESFLKGKAILVTNIYKLINGKSVFGVGDEGAKIPIKTLLIDDAHACVNTVEEQFTLNVSSSNPAYKKLFSLFEEAMKRQSEAKYLEIEAGDPFAYILIPYWNWQENLSKVMQVLIENKNHEDIKFKWPLIKENLERCSCVISKHSIEITSNCIPIDVIPSISNASRKIFMTATLSDDSVLTTHFGVSSQYLNNPITPDSAGDVGDRLILLPQALNTNMFDSDVKELCLKLSKEYNVVVIVPSNKRLEFWEDAADLILKKDTILQGVEQLKTTHIGLTILVNKYDGIDLPENACRLLVIDGLPAARNNIDKIRQSELAGSSNKVNQIVHKVEQGMGRGVRSNDDYCVIFLMGKDLTSQLYTGETLELFSPATKAQLELSERVADQIKDKGVEEIRSVINYCLKRDPQWVELSRGIMANLNYSNKNTSDSIKIALREAYDLDRSGKPQEAANRILHEINNSTDDLLLKGVLKQYMSEYINKYDKVESQKTQLSAISDNLRVLKPIEGISYKPLKTHTGSQAIRCSTYLKDKFKDGNKLIIYTEGVFSKLIFSEGTANIFEDAFNELAYLLGFIGQRPENDYGKGPDNLWLLDDLKFLVIECKNGATTDFICKHDCNQLNGSEIWFNNNYGNGAKCVPIMIHLSTCFEYACPPSNNIKIINKSLLEKLVNNARKFIRSIATENKFEDSQAVKQHLAQYKLEANDIIANYTTAFKTKKT</sequence>
<evidence type="ECO:0000313" key="2">
    <source>
        <dbReference type="EMBL" id="KTC82957.1"/>
    </source>
</evidence>
<evidence type="ECO:0000313" key="3">
    <source>
        <dbReference type="Proteomes" id="UP000054921"/>
    </source>
</evidence>
<comment type="caution">
    <text evidence="2">The sequence shown here is derived from an EMBL/GenBank/DDBJ whole genome shotgun (WGS) entry which is preliminary data.</text>
</comment>
<dbReference type="SMART" id="SM00487">
    <property type="entry name" value="DEXDc"/>
    <property type="match status" value="1"/>
</dbReference>
<dbReference type="Pfam" id="PF04851">
    <property type="entry name" value="ResIII"/>
    <property type="match status" value="1"/>
</dbReference>
<dbReference type="Gene3D" id="3.40.50.300">
    <property type="entry name" value="P-loop containing nucleotide triphosphate hydrolases"/>
    <property type="match status" value="2"/>
</dbReference>
<dbReference type="PROSITE" id="PS51192">
    <property type="entry name" value="HELICASE_ATP_BIND_1"/>
    <property type="match status" value="1"/>
</dbReference>
<gene>
    <name evidence="2" type="ORF">Lche_0180</name>
</gene>
<keyword evidence="2" id="KW-0547">Nucleotide-binding</keyword>
<dbReference type="Proteomes" id="UP000054921">
    <property type="component" value="Unassembled WGS sequence"/>
</dbReference>
<dbReference type="InterPro" id="IPR006555">
    <property type="entry name" value="ATP-dep_Helicase_C"/>
</dbReference>
<dbReference type="InterPro" id="IPR027417">
    <property type="entry name" value="P-loop_NTPase"/>
</dbReference>
<keyword evidence="2" id="KW-0067">ATP-binding</keyword>
<dbReference type="AlphaFoldDB" id="A0A0W0SIG5"/>
<protein>
    <submittedName>
        <fullName evidence="2">DEAD/DEAH box helicase</fullName>
    </submittedName>
</protein>
<dbReference type="OrthoDB" id="366844at2"/>
<dbReference type="SMART" id="SM00491">
    <property type="entry name" value="HELICc2"/>
    <property type="match status" value="1"/>
</dbReference>
<name>A0A0W0SIG5_9GAMM</name>
<dbReference type="Pfam" id="PF13307">
    <property type="entry name" value="Helicase_C_2"/>
    <property type="match status" value="1"/>
</dbReference>
<dbReference type="InterPro" id="IPR014001">
    <property type="entry name" value="Helicase_ATP-bd"/>
</dbReference>
<accession>A0A0W0SIG5</accession>
<dbReference type="GO" id="GO:0006139">
    <property type="term" value="P:nucleobase-containing compound metabolic process"/>
    <property type="evidence" value="ECO:0007669"/>
    <property type="project" value="InterPro"/>
</dbReference>
<keyword evidence="2" id="KW-0378">Hydrolase</keyword>
<dbReference type="GO" id="GO:0003677">
    <property type="term" value="F:DNA binding"/>
    <property type="evidence" value="ECO:0007669"/>
    <property type="project" value="InterPro"/>
</dbReference>
<organism evidence="2 3">
    <name type="scientific">Legionella cherrii</name>
    <dbReference type="NCBI Taxonomy" id="28084"/>
    <lineage>
        <taxon>Bacteria</taxon>
        <taxon>Pseudomonadati</taxon>
        <taxon>Pseudomonadota</taxon>
        <taxon>Gammaproteobacteria</taxon>
        <taxon>Legionellales</taxon>
        <taxon>Legionellaceae</taxon>
        <taxon>Legionella</taxon>
    </lineage>
</organism>
<dbReference type="EMBL" id="LNXW01000006">
    <property type="protein sequence ID" value="KTC82957.1"/>
    <property type="molecule type" value="Genomic_DNA"/>
</dbReference>
<evidence type="ECO:0000259" key="1">
    <source>
        <dbReference type="PROSITE" id="PS51192"/>
    </source>
</evidence>
<dbReference type="GO" id="GO:0004386">
    <property type="term" value="F:helicase activity"/>
    <property type="evidence" value="ECO:0007669"/>
    <property type="project" value="UniProtKB-KW"/>
</dbReference>
<dbReference type="InterPro" id="IPR006935">
    <property type="entry name" value="Helicase/UvrB_N"/>
</dbReference>
<dbReference type="STRING" id="28084.Lche_0180"/>